<gene>
    <name evidence="3" type="ORF">RM423_05780</name>
</gene>
<feature type="signal peptide" evidence="2">
    <location>
        <begin position="1"/>
        <end position="26"/>
    </location>
</feature>
<evidence type="ECO:0000313" key="3">
    <source>
        <dbReference type="EMBL" id="MDT0260900.1"/>
    </source>
</evidence>
<comment type="caution">
    <text evidence="3">The sequence shown here is derived from an EMBL/GenBank/DDBJ whole genome shotgun (WGS) entry which is preliminary data.</text>
</comment>
<reference evidence="4" key="1">
    <citation type="submission" date="2023-07" db="EMBL/GenBank/DDBJ databases">
        <title>30 novel species of actinomycetes from the DSMZ collection.</title>
        <authorList>
            <person name="Nouioui I."/>
        </authorList>
    </citation>
    <scope>NUCLEOTIDE SEQUENCE [LARGE SCALE GENOMIC DNA]</scope>
    <source>
        <strain evidence="4">DSM 44399</strain>
    </source>
</reference>
<dbReference type="PROSITE" id="PS51257">
    <property type="entry name" value="PROKAR_LIPOPROTEIN"/>
    <property type="match status" value="1"/>
</dbReference>
<sequence>MGSETRKRRGSLRRLGAGLVASAAAAALLTGCAAGQVAQTVDQYPVVDGAAGNAGQLLIRNAGIAPPSGINGYAKGGTATLQLVVVNGTNKDDRLVSASSPVAGGVVLSAAGLPEGISAATSSESASVSLSPSSTVTGTPAAKGSASGARTSASRSAPAASGAGTGTPIEVRADQVVQVGFSVVGPNIVLTGLNSALLPSQTVPMTFRFASGASLSLALPVKLSSASPSRPVVSAATAPNE</sequence>
<proteinExistence type="predicted"/>
<evidence type="ECO:0000256" key="2">
    <source>
        <dbReference type="SAM" id="SignalP"/>
    </source>
</evidence>
<dbReference type="EMBL" id="JAVREH010000005">
    <property type="protein sequence ID" value="MDT0260900.1"/>
    <property type="molecule type" value="Genomic_DNA"/>
</dbReference>
<evidence type="ECO:0000313" key="4">
    <source>
        <dbReference type="Proteomes" id="UP001183176"/>
    </source>
</evidence>
<accession>A0ABU2J7D7</accession>
<keyword evidence="4" id="KW-1185">Reference proteome</keyword>
<evidence type="ECO:0000256" key="1">
    <source>
        <dbReference type="SAM" id="MobiDB-lite"/>
    </source>
</evidence>
<dbReference type="Proteomes" id="UP001183176">
    <property type="component" value="Unassembled WGS sequence"/>
</dbReference>
<feature type="region of interest" description="Disordered" evidence="1">
    <location>
        <begin position="128"/>
        <end position="166"/>
    </location>
</feature>
<dbReference type="InterPro" id="IPR036182">
    <property type="entry name" value="PCuAC_sf"/>
</dbReference>
<protein>
    <recommendedName>
        <fullName evidence="5">Copper chaperone PCu(A)C</fullName>
    </recommendedName>
</protein>
<organism evidence="3 4">
    <name type="scientific">Jatrophihabitans lederbergiae</name>
    <dbReference type="NCBI Taxonomy" id="3075547"/>
    <lineage>
        <taxon>Bacteria</taxon>
        <taxon>Bacillati</taxon>
        <taxon>Actinomycetota</taxon>
        <taxon>Actinomycetes</taxon>
        <taxon>Jatrophihabitantales</taxon>
        <taxon>Jatrophihabitantaceae</taxon>
        <taxon>Jatrophihabitans</taxon>
    </lineage>
</organism>
<evidence type="ECO:0008006" key="5">
    <source>
        <dbReference type="Google" id="ProtNLM"/>
    </source>
</evidence>
<dbReference type="RefSeq" id="WP_311422057.1">
    <property type="nucleotide sequence ID" value="NZ_JAVREH010000005.1"/>
</dbReference>
<feature type="chain" id="PRO_5045056431" description="Copper chaperone PCu(A)C" evidence="2">
    <location>
        <begin position="27"/>
        <end position="241"/>
    </location>
</feature>
<keyword evidence="2" id="KW-0732">Signal</keyword>
<name>A0ABU2J7D7_9ACTN</name>
<dbReference type="Gene3D" id="2.60.40.1890">
    <property type="entry name" value="PCu(A)C copper chaperone"/>
    <property type="match status" value="1"/>
</dbReference>